<dbReference type="GO" id="GO:0032483">
    <property type="term" value="P:regulation of Rab protein signal transduction"/>
    <property type="evidence" value="ECO:0007669"/>
    <property type="project" value="TreeGrafter"/>
</dbReference>
<dbReference type="InterPro" id="IPR056574">
    <property type="entry name" value="Death_MADD"/>
</dbReference>
<dbReference type="GO" id="GO:0005085">
    <property type="term" value="F:guanyl-nucleotide exchange factor activity"/>
    <property type="evidence" value="ECO:0007669"/>
    <property type="project" value="UniProtKB-KW"/>
</dbReference>
<dbReference type="Pfam" id="PF03456">
    <property type="entry name" value="uDENN"/>
    <property type="match status" value="1"/>
</dbReference>
<evidence type="ECO:0000256" key="13">
    <source>
        <dbReference type="ARBA" id="ARBA00081633"/>
    </source>
</evidence>
<protein>
    <recommendedName>
        <fullName evidence="4">MAP kinase-activating death domain protein</fullName>
    </recommendedName>
    <alternativeName>
        <fullName evidence="12">Rab3 GDP/GTP exchange factor</fullName>
    </alternativeName>
    <alternativeName>
        <fullName evidence="13">Rab3 GDP/GTP exchange protein</fullName>
    </alternativeName>
</protein>
<feature type="compositionally biased region" description="Polar residues" evidence="14">
    <location>
        <begin position="822"/>
        <end position="836"/>
    </location>
</feature>
<keyword evidence="5" id="KW-1003">Cell membrane</keyword>
<feature type="region of interest" description="Disordered" evidence="14">
    <location>
        <begin position="1160"/>
        <end position="1309"/>
    </location>
</feature>
<keyword evidence="17" id="KW-0808">Transferase</keyword>
<proteinExistence type="inferred from homology"/>
<feature type="compositionally biased region" description="Polar residues" evidence="14">
    <location>
        <begin position="1095"/>
        <end position="1109"/>
    </location>
</feature>
<keyword evidence="17" id="KW-0418">Kinase</keyword>
<accession>A0A9W2XNL6</accession>
<feature type="compositionally biased region" description="Low complexity" evidence="14">
    <location>
        <begin position="732"/>
        <end position="744"/>
    </location>
</feature>
<comment type="subunit">
    <text evidence="11">Interacts (via death domain) with TNFRSF1A (via death domain). Interacts with PIDD1. Interacts with YWHAZ. Interacts (via death domain) with KIF1B; links the motor KIF1B to Rab3-carrying vesicles in anterograde synaptic vesicle transport. Interacts with KIF1A. Interacts (via uDENN domain) with RAB3A, RAB3B, RAB3C and RAB3D; the GTP-bound form of the Rab proteins is preferred for interaction.</text>
</comment>
<dbReference type="InterPro" id="IPR057469">
    <property type="entry name" value="PH_MADD"/>
</dbReference>
<evidence type="ECO:0000256" key="10">
    <source>
        <dbReference type="ARBA" id="ARBA00060181"/>
    </source>
</evidence>
<keyword evidence="9" id="KW-0472">Membrane</keyword>
<evidence type="ECO:0000256" key="12">
    <source>
        <dbReference type="ARBA" id="ARBA00079552"/>
    </source>
</evidence>
<dbReference type="InterPro" id="IPR005112">
    <property type="entry name" value="dDENN_dom"/>
</dbReference>
<dbReference type="GO" id="GO:0042981">
    <property type="term" value="P:regulation of apoptotic process"/>
    <property type="evidence" value="ECO:0007669"/>
    <property type="project" value="TreeGrafter"/>
</dbReference>
<evidence type="ECO:0000256" key="14">
    <source>
        <dbReference type="SAM" id="MobiDB-lite"/>
    </source>
</evidence>
<dbReference type="FunFam" id="3.40.50.11500:FF:000002">
    <property type="entry name" value="MAP kinase-activating death domain protein-like Protein"/>
    <property type="match status" value="1"/>
</dbReference>
<feature type="compositionally biased region" description="Basic and acidic residues" evidence="14">
    <location>
        <begin position="1160"/>
        <end position="1176"/>
    </location>
</feature>
<sequence length="1597" mass="176930">MEKKKMCPRLLDYLVVVGARQPSSDSVAQTPQLLRRYPLEDHHDFPLPPDVVFFCQPEGCLSIRQRRVSLRDDSSFVFTLTDKDSGITRYGICVNFYRSFQRGHHRPRGDKNSHSETAAPESASEGSDGGAPPSALAPPNGAEVGQAPASGEESGPHGAELNAGKSPQHRRRAAKMAARNRNSTLTSLCILSHYPFFSTFRECLYILKRLVDCCSQRLTQRAGLPRATQRDTMWRVFTGALLVEEKGSLLLADLREIESWVYRLLRSPVPVAGQRRVDVEVLPQELKRLLTFALPDNSRFSMVDFPLHLPLELLGVDACLQVLTCVLLEHKVILQSRDYNALSMSVMAFVAMIYPLEYMFPVIPLLPTCMASAEQLLLAPTPYIIGVPASFFLYKSDFKMPDDVWLVDLDSSKVIAPTNAEILPPLPEPEALELKKHLKQCLVRLTVITQKQIFSSENKALASMSLNTQPILNLEKFQEGQEMPLLPPGRDKASPSSTEFNPLIYGNDVDSVDVATRVAMVRFFNSGNVLQGFQMHTRTLRLFPRPVVAFQSTSFLASRPRRSAFADKLSHTQAVEFYGEWALNPTNLAFQRIHNNVFDPSLIGDKPKWYAHQLQPVVYRVYDGSSQLVEAMAGPLEDEANESDPTDSGSDSEAYDDSSSSYSSLGDLVSEMIQGDIQGDTPSLDPPTHAALGDASEVEFQDFRDFRDDHGTDGPPSGDGPAEPSDGQPLRSSSSTTASSSPSTIIQGVNHEQGEAPEIEASASAALQNPVPGLGSQPFLRPTADAGLADPGNKKQEYDNPYFEPQYGFPSEDDPDLEEQVESYTPRFNQNLNGNKAQRPLRPSSLRLPGESDGEGDSHNSSPNSTISNSSNDGFGGLMSFASNLYKNHGTSFSLSNLALPNKAAREKSTPFPSLKVFGLNSLMEIITEAGPGSGEGARAPRALVDQKSSVIKHSPTVKRESPSPQGRVNNTSENQQFLKEVVQSVLDGQGVGWLNMKKVRRLLENEQLRVFVLSKLNRAVQSEEDARQEIIRDVEVNRKVYKGMLDILKCTISSLEHSYTNAGLGGMASVFSLLEIARTHYQTKDPEKRKRSPTDSAGSPGSKESPSSRVEPAKPQGLLNVPQLQLPHHTAAKGARHFDTWSLNEENFIASIELWSKHQDKQKAMEKPQRSEGGKQQRPPVADAEEKKSQISADSGLSVTSGSQKSDTESVTSSEPPILTRSTSQDSEASTVISNSSGETLGADSDLSSAAGDGLGGRTAPHLTQSRGTLSDSEIETNPATSSVFGKTHTLKPGVKDHVPPMAKAPPVQPMEDLSMRIYLCEGLLGKERSTLWDQMQFWEDAFLDAVMLEREGMGMDQGPQEMIERYLSLGEHDRKRLEDDEDRLLATLLHNMIAYMLMMKVNKNDIRKKVRRLMGKSHIGLTYSQEINEILDKLAHMNGRELSIRPSGSRHIKKQTFVVHAGTDTTGDIFFMEVCDDCIVLRSNIGTVYERWWYEKLINMTYCPKTKVLCLWRRNGQETQLNKFYTKKCRELYYCVKDSMERAAARQQSIKPGPELGGEFPVQDMKTGEGGLLQVTLEGINLKFMHSQFLKLKKW</sequence>
<evidence type="ECO:0000256" key="6">
    <source>
        <dbReference type="ARBA" id="ARBA00022490"/>
    </source>
</evidence>
<dbReference type="SMART" id="SM00801">
    <property type="entry name" value="dDENN"/>
    <property type="match status" value="1"/>
</dbReference>
<dbReference type="InterPro" id="IPR039980">
    <property type="entry name" value="MADD"/>
</dbReference>
<dbReference type="Proteomes" id="UP000515150">
    <property type="component" value="Chromosome 3"/>
</dbReference>
<feature type="compositionally biased region" description="Low complexity" evidence="14">
    <location>
        <begin position="647"/>
        <end position="664"/>
    </location>
</feature>
<comment type="subcellular location">
    <subcellularLocation>
        <location evidence="1">Cell membrane</location>
    </subcellularLocation>
    <subcellularLocation>
        <location evidence="2">Cytoplasm</location>
    </subcellularLocation>
</comment>
<evidence type="ECO:0000256" key="3">
    <source>
        <dbReference type="ARBA" id="ARBA00005978"/>
    </source>
</evidence>
<dbReference type="InterPro" id="IPR043153">
    <property type="entry name" value="DENN_C"/>
</dbReference>
<evidence type="ECO:0000259" key="15">
    <source>
        <dbReference type="PROSITE" id="PS50211"/>
    </source>
</evidence>
<dbReference type="GO" id="GO:0005829">
    <property type="term" value="C:cytosol"/>
    <property type="evidence" value="ECO:0007669"/>
    <property type="project" value="TreeGrafter"/>
</dbReference>
<evidence type="ECO:0000313" key="16">
    <source>
        <dbReference type="Proteomes" id="UP000515150"/>
    </source>
</evidence>
<dbReference type="GO" id="GO:0006915">
    <property type="term" value="P:apoptotic process"/>
    <property type="evidence" value="ECO:0007669"/>
    <property type="project" value="UniProtKB-KW"/>
</dbReference>
<feature type="compositionally biased region" description="Acidic residues" evidence="14">
    <location>
        <begin position="811"/>
        <end position="821"/>
    </location>
</feature>
<name>A0A9W2XNL6_BETSP</name>
<evidence type="ECO:0000256" key="11">
    <source>
        <dbReference type="ARBA" id="ARBA00064743"/>
    </source>
</evidence>
<reference evidence="17" key="1">
    <citation type="submission" date="2025-08" db="UniProtKB">
        <authorList>
            <consortium name="RefSeq"/>
        </authorList>
    </citation>
    <scope>IDENTIFICATION</scope>
</reference>
<feature type="compositionally biased region" description="Acidic residues" evidence="14">
    <location>
        <begin position="636"/>
        <end position="645"/>
    </location>
</feature>
<feature type="compositionally biased region" description="Polar residues" evidence="14">
    <location>
        <begin position="1263"/>
        <end position="1286"/>
    </location>
</feature>
<evidence type="ECO:0000313" key="17">
    <source>
        <dbReference type="RefSeq" id="XP_055363546.1"/>
    </source>
</evidence>
<evidence type="ECO:0000256" key="9">
    <source>
        <dbReference type="ARBA" id="ARBA00023136"/>
    </source>
</evidence>
<keyword evidence="8" id="KW-0053">Apoptosis</keyword>
<dbReference type="CTD" id="8567"/>
<feature type="region of interest" description="Disordered" evidence="14">
    <location>
        <begin position="705"/>
        <end position="871"/>
    </location>
</feature>
<dbReference type="GO" id="GO:0016301">
    <property type="term" value="F:kinase activity"/>
    <property type="evidence" value="ECO:0007669"/>
    <property type="project" value="UniProtKB-KW"/>
</dbReference>
<dbReference type="PANTHER" id="PTHR13008:SF7">
    <property type="entry name" value="MAP KINASE-ACTIVATING DEATH DOMAIN PROTEIN"/>
    <property type="match status" value="1"/>
</dbReference>
<dbReference type="Pfam" id="PF25328">
    <property type="entry name" value="PH_MADD"/>
    <property type="match status" value="1"/>
</dbReference>
<comment type="similarity">
    <text evidence="3">Belongs to the MADD family.</text>
</comment>
<dbReference type="PROSITE" id="PS50211">
    <property type="entry name" value="DENN"/>
    <property type="match status" value="1"/>
</dbReference>
<dbReference type="Pfam" id="PF23629">
    <property type="entry name" value="Death_MADD"/>
    <property type="match status" value="1"/>
</dbReference>
<evidence type="ECO:0000256" key="5">
    <source>
        <dbReference type="ARBA" id="ARBA00022475"/>
    </source>
</evidence>
<organism evidence="16 17">
    <name type="scientific">Betta splendens</name>
    <name type="common">Siamese fighting fish</name>
    <dbReference type="NCBI Taxonomy" id="158456"/>
    <lineage>
        <taxon>Eukaryota</taxon>
        <taxon>Metazoa</taxon>
        <taxon>Chordata</taxon>
        <taxon>Craniata</taxon>
        <taxon>Vertebrata</taxon>
        <taxon>Euteleostomi</taxon>
        <taxon>Actinopterygii</taxon>
        <taxon>Neopterygii</taxon>
        <taxon>Teleostei</taxon>
        <taxon>Neoteleostei</taxon>
        <taxon>Acanthomorphata</taxon>
        <taxon>Anabantaria</taxon>
        <taxon>Anabantiformes</taxon>
        <taxon>Anabantoidei</taxon>
        <taxon>Osphronemidae</taxon>
        <taxon>Betta</taxon>
    </lineage>
</organism>
<dbReference type="InterPro" id="IPR001194">
    <property type="entry name" value="cDENN_dom"/>
</dbReference>
<dbReference type="Pfam" id="PF02141">
    <property type="entry name" value="DENN"/>
    <property type="match status" value="1"/>
</dbReference>
<dbReference type="Gene3D" id="3.30.450.200">
    <property type="match status" value="1"/>
</dbReference>
<feature type="compositionally biased region" description="Polar residues" evidence="14">
    <location>
        <begin position="1191"/>
        <end position="1240"/>
    </location>
</feature>
<gene>
    <name evidence="17" type="primary">madd</name>
</gene>
<feature type="region of interest" description="Disordered" evidence="14">
    <location>
        <begin position="1083"/>
        <end position="1115"/>
    </location>
</feature>
<dbReference type="GeneID" id="114851788"/>
<keyword evidence="16" id="KW-1185">Reference proteome</keyword>
<feature type="region of interest" description="Disordered" evidence="14">
    <location>
        <begin position="952"/>
        <end position="971"/>
    </location>
</feature>
<dbReference type="SMART" id="SM00799">
    <property type="entry name" value="DENN"/>
    <property type="match status" value="1"/>
</dbReference>
<keyword evidence="6" id="KW-0963">Cytoplasm</keyword>
<dbReference type="PANTHER" id="PTHR13008">
    <property type="entry name" value="MAP-KINASE ACTIVATING DEATH DOMAIN PROTEIN MADD /DENN/AEX-3 C.ELEGANS"/>
    <property type="match status" value="1"/>
</dbReference>
<evidence type="ECO:0000256" key="7">
    <source>
        <dbReference type="ARBA" id="ARBA00022658"/>
    </source>
</evidence>
<evidence type="ECO:0000256" key="8">
    <source>
        <dbReference type="ARBA" id="ARBA00022703"/>
    </source>
</evidence>
<dbReference type="SMART" id="SM00800">
    <property type="entry name" value="uDENN"/>
    <property type="match status" value="1"/>
</dbReference>
<keyword evidence="7" id="KW-0344">Guanine-nucleotide releasing factor</keyword>
<evidence type="ECO:0000256" key="4">
    <source>
        <dbReference type="ARBA" id="ARBA00017868"/>
    </source>
</evidence>
<dbReference type="GO" id="GO:0005886">
    <property type="term" value="C:plasma membrane"/>
    <property type="evidence" value="ECO:0007669"/>
    <property type="project" value="UniProtKB-SubCell"/>
</dbReference>
<dbReference type="InterPro" id="IPR037516">
    <property type="entry name" value="Tripartite_DENN"/>
</dbReference>
<evidence type="ECO:0000256" key="2">
    <source>
        <dbReference type="ARBA" id="ARBA00004496"/>
    </source>
</evidence>
<dbReference type="RefSeq" id="XP_055363546.1">
    <property type="nucleotide sequence ID" value="XM_055507571.1"/>
</dbReference>
<feature type="domain" description="UDENN" evidence="15">
    <location>
        <begin position="13"/>
        <end position="592"/>
    </location>
</feature>
<feature type="compositionally biased region" description="Low complexity" evidence="14">
    <location>
        <begin position="859"/>
        <end position="871"/>
    </location>
</feature>
<comment type="function">
    <text evidence="10">Guanyl-nucleotide exchange factor that regulates small GTPases of the Rab family. Converts GDP-bound inactive form of RAB27A and RAB27B to the GTP-bound active forms. Converts GDP-bound inactive form of RAB3A, RAB3C and RAB3D to the GTP-bound active forms, GTPases involved in synaptic vesicle exocytosis and vesicle secretion. Plays a role in synaptic vesicle formation and in vesicle trafficking at the neuromuscular junction. Involved in up-regulating a post-docking step of synaptic exocytosis in central synapses. Probably by binding to the motor proteins KIF1B and KIF1A, mediates motor-dependent transport of GTP-RAB3A-positive vesicles to the presynaptic nerve terminals. Plays a role in TNFA-mediated activation of the MAPK pathway, including ERK1/2. May link TNFRSF1A with MAP kinase activation. May be involved in the regulation of TNFA-induced apoptosis.</text>
</comment>
<feature type="region of interest" description="Disordered" evidence="14">
    <location>
        <begin position="636"/>
        <end position="664"/>
    </location>
</feature>
<feature type="region of interest" description="Disordered" evidence="14">
    <location>
        <begin position="103"/>
        <end position="177"/>
    </location>
</feature>
<dbReference type="InterPro" id="IPR005113">
    <property type="entry name" value="uDENN_dom"/>
</dbReference>
<evidence type="ECO:0000256" key="1">
    <source>
        <dbReference type="ARBA" id="ARBA00004236"/>
    </source>
</evidence>
<dbReference type="Gene3D" id="3.40.50.11500">
    <property type="match status" value="1"/>
</dbReference>